<keyword evidence="2" id="KW-0472">Membrane</keyword>
<dbReference type="GO" id="GO:0009986">
    <property type="term" value="C:cell surface"/>
    <property type="evidence" value="ECO:0007669"/>
    <property type="project" value="TreeGrafter"/>
</dbReference>
<keyword evidence="2" id="KW-1133">Transmembrane helix</keyword>
<dbReference type="GO" id="GO:0008191">
    <property type="term" value="F:metalloendopeptidase inhibitor activity"/>
    <property type="evidence" value="ECO:0007669"/>
    <property type="project" value="TreeGrafter"/>
</dbReference>
<sequence length="185" mass="20745">MAPTLYHYFPVPMDDHSKKVVLGNRNLPRWLWILLVLVILGLTVAVIVLAVENSSEACKNGLQAEQKCRNETHLLKLQLTQTQKSLGVAKAQAASCNQTVEMEKAESQKQRELAQKLQGEITNLTQQLKNTAAELEQLRPQPGLVQFRLGFSDLTNSEGATRQQSWEKGHFGGEEMTGWQGWFMG</sequence>
<dbReference type="GO" id="GO:0005794">
    <property type="term" value="C:Golgi apparatus"/>
    <property type="evidence" value="ECO:0007669"/>
    <property type="project" value="TreeGrafter"/>
</dbReference>
<evidence type="ECO:0000256" key="2">
    <source>
        <dbReference type="SAM" id="Phobius"/>
    </source>
</evidence>
<dbReference type="PANTHER" id="PTHR15190:SF1">
    <property type="entry name" value="BONE MARROW STROMAL ANTIGEN 2"/>
    <property type="match status" value="1"/>
</dbReference>
<dbReference type="AlphaFoldDB" id="A0A8F2Z135"/>
<proteinExistence type="evidence at transcript level"/>
<feature type="transmembrane region" description="Helical" evidence="2">
    <location>
        <begin position="30"/>
        <end position="51"/>
    </location>
</feature>
<dbReference type="InterPro" id="IPR024886">
    <property type="entry name" value="BST2"/>
</dbReference>
<accession>A0A8F2Z135</accession>
<dbReference type="Pfam" id="PF16716">
    <property type="entry name" value="BST2"/>
    <property type="match status" value="1"/>
</dbReference>
<dbReference type="EMBL" id="MT274416">
    <property type="protein sequence ID" value="QWX94062.1"/>
    <property type="molecule type" value="mRNA"/>
</dbReference>
<organism evidence="3">
    <name type="scientific">Pteropus alecto</name>
    <name type="common">Black flying fox</name>
    <dbReference type="NCBI Taxonomy" id="9402"/>
    <lineage>
        <taxon>Eukaryota</taxon>
        <taxon>Metazoa</taxon>
        <taxon>Chordata</taxon>
        <taxon>Craniata</taxon>
        <taxon>Vertebrata</taxon>
        <taxon>Euteleostomi</taxon>
        <taxon>Mammalia</taxon>
        <taxon>Eutheria</taxon>
        <taxon>Laurasiatheria</taxon>
        <taxon>Chiroptera</taxon>
        <taxon>Yinpterochiroptera</taxon>
        <taxon>Pteropodoidea</taxon>
        <taxon>Pteropodidae</taxon>
        <taxon>Pteropodinae</taxon>
        <taxon>Pteropus</taxon>
    </lineage>
</organism>
<evidence type="ECO:0000256" key="1">
    <source>
        <dbReference type="SAM" id="Coils"/>
    </source>
</evidence>
<protein>
    <submittedName>
        <fullName evidence="3">BST-2</fullName>
    </submittedName>
</protein>
<reference evidence="3" key="1">
    <citation type="submission" date="2020-04" db="EMBL/GenBank/DDBJ databases">
        <title>Bats Possess Unique Variants of the Antiviral Restriction Factor Tetherin.</title>
        <authorList>
            <person name="Hayward J.A."/>
            <person name="Tachedjian M."/>
            <person name="Johnson A."/>
            <person name="Gordon T.B."/>
            <person name="Cui J."/>
            <person name="Marsh G.A."/>
            <person name="Baker M.L."/>
            <person name="Wang L.-F."/>
            <person name="Tachedjian G."/>
        </authorList>
    </citation>
    <scope>NUCLEOTIDE SEQUENCE</scope>
</reference>
<keyword evidence="2" id="KW-0812">Transmembrane</keyword>
<dbReference type="PANTHER" id="PTHR15190">
    <property type="entry name" value="BONE MARROW STROMAL ANTIGEN 2"/>
    <property type="match status" value="1"/>
</dbReference>
<keyword evidence="1" id="KW-0175">Coiled coil</keyword>
<dbReference type="Gene3D" id="1.20.5.1700">
    <property type="match status" value="1"/>
</dbReference>
<dbReference type="GO" id="GO:0045087">
    <property type="term" value="P:innate immune response"/>
    <property type="evidence" value="ECO:0007669"/>
    <property type="project" value="TreeGrafter"/>
</dbReference>
<feature type="coiled-coil region" evidence="1">
    <location>
        <begin position="100"/>
        <end position="134"/>
    </location>
</feature>
<dbReference type="GO" id="GO:0051607">
    <property type="term" value="P:defense response to virus"/>
    <property type="evidence" value="ECO:0007669"/>
    <property type="project" value="InterPro"/>
</dbReference>
<evidence type="ECO:0000313" key="3">
    <source>
        <dbReference type="EMBL" id="QWX94062.1"/>
    </source>
</evidence>
<name>A0A8F2Z135_PTEAL</name>